<dbReference type="HAMAP" id="MF_00323">
    <property type="entry name" value="Ferrochelatase"/>
    <property type="match status" value="1"/>
</dbReference>
<name>A0A897N3S0_9EURY</name>
<dbReference type="AlphaFoldDB" id="A0A897N3S0"/>
<dbReference type="UniPathway" id="UPA00252">
    <property type="reaction ID" value="UER00325"/>
</dbReference>
<comment type="function">
    <text evidence="5">Catalyzes the ferrous insertion into protoporphyrin IX.</text>
</comment>
<dbReference type="PANTHER" id="PTHR11108">
    <property type="entry name" value="FERROCHELATASE"/>
    <property type="match status" value="1"/>
</dbReference>
<keyword evidence="3 5" id="KW-0456">Lyase</keyword>
<dbReference type="GO" id="GO:0005737">
    <property type="term" value="C:cytoplasm"/>
    <property type="evidence" value="ECO:0007669"/>
    <property type="project" value="UniProtKB-SubCell"/>
</dbReference>
<organism evidence="7 8">
    <name type="scientific">Halapricum desulfuricans</name>
    <dbReference type="NCBI Taxonomy" id="2841257"/>
    <lineage>
        <taxon>Archaea</taxon>
        <taxon>Methanobacteriati</taxon>
        <taxon>Methanobacteriota</taxon>
        <taxon>Stenosarchaea group</taxon>
        <taxon>Halobacteria</taxon>
        <taxon>Halobacteriales</taxon>
        <taxon>Haloarculaceae</taxon>
        <taxon>Halapricum</taxon>
    </lineage>
</organism>
<proteinExistence type="inferred from homology"/>
<reference evidence="7" key="1">
    <citation type="submission" date="2020-11" db="EMBL/GenBank/DDBJ databases">
        <title>Carbohydrate-dependent, anaerobic sulfur respiration: A novel catabolism in halophilic archaea.</title>
        <authorList>
            <person name="Sorokin D.Y."/>
            <person name="Messina E."/>
            <person name="Smedile F."/>
            <person name="La Cono V."/>
            <person name="Hallsworth J.E."/>
            <person name="Yakimov M.M."/>
        </authorList>
    </citation>
    <scope>NUCLEOTIDE SEQUENCE</scope>
    <source>
        <strain evidence="7">HSR12-1</strain>
    </source>
</reference>
<evidence type="ECO:0000313" key="7">
    <source>
        <dbReference type="EMBL" id="QSG05933.1"/>
    </source>
</evidence>
<dbReference type="CDD" id="cd00419">
    <property type="entry name" value="Ferrochelatase_C"/>
    <property type="match status" value="1"/>
</dbReference>
<dbReference type="InterPro" id="IPR033644">
    <property type="entry name" value="Ferrochelatase_C"/>
</dbReference>
<dbReference type="PANTHER" id="PTHR11108:SF1">
    <property type="entry name" value="FERROCHELATASE, MITOCHONDRIAL"/>
    <property type="match status" value="1"/>
</dbReference>
<dbReference type="EMBL" id="CP064787">
    <property type="protein sequence ID" value="QSG05933.1"/>
    <property type="molecule type" value="Genomic_DNA"/>
</dbReference>
<dbReference type="Pfam" id="PF00762">
    <property type="entry name" value="Ferrochelatase"/>
    <property type="match status" value="1"/>
</dbReference>
<evidence type="ECO:0000256" key="5">
    <source>
        <dbReference type="HAMAP-Rule" id="MF_00323"/>
    </source>
</evidence>
<comment type="similarity">
    <text evidence="5 6">Belongs to the ferrochelatase family.</text>
</comment>
<accession>A0A897N3S0</accession>
<dbReference type="RefSeq" id="WP_229112283.1">
    <property type="nucleotide sequence ID" value="NZ_CP064787.1"/>
</dbReference>
<keyword evidence="1 5" id="KW-0408">Iron</keyword>
<dbReference type="InterPro" id="IPR001015">
    <property type="entry name" value="Ferrochelatase"/>
</dbReference>
<dbReference type="SUPFAM" id="SSF53800">
    <property type="entry name" value="Chelatase"/>
    <property type="match status" value="1"/>
</dbReference>
<keyword evidence="5" id="KW-0963">Cytoplasm</keyword>
<evidence type="ECO:0000313" key="8">
    <source>
        <dbReference type="Proteomes" id="UP000663525"/>
    </source>
</evidence>
<comment type="subcellular location">
    <subcellularLocation>
        <location evidence="5">Cytoplasm</location>
    </subcellularLocation>
</comment>
<protein>
    <recommendedName>
        <fullName evidence="5">Ferrochelatase</fullName>
        <ecNumber evidence="5">4.98.1.1</ecNumber>
    </recommendedName>
    <alternativeName>
        <fullName evidence="5">Heme synthase</fullName>
    </alternativeName>
    <alternativeName>
        <fullName evidence="5">Protoheme ferro-lyase</fullName>
    </alternativeName>
</protein>
<dbReference type="Gene3D" id="3.40.50.1400">
    <property type="match status" value="2"/>
</dbReference>
<keyword evidence="2 5" id="KW-0350">Heme biosynthesis</keyword>
<comment type="pathway">
    <text evidence="5">Porphyrin-containing compound metabolism; protoheme biosynthesis; protoheme from protoporphyrin-IX: step 1/1.</text>
</comment>
<evidence type="ECO:0000256" key="6">
    <source>
        <dbReference type="RuleBase" id="RU004185"/>
    </source>
</evidence>
<dbReference type="Proteomes" id="UP000663525">
    <property type="component" value="Chromosome"/>
</dbReference>
<dbReference type="GO" id="GO:0004325">
    <property type="term" value="F:ferrochelatase activity"/>
    <property type="evidence" value="ECO:0007669"/>
    <property type="project" value="UniProtKB-UniRule"/>
</dbReference>
<dbReference type="CDD" id="cd03411">
    <property type="entry name" value="Ferrochelatase_N"/>
    <property type="match status" value="1"/>
</dbReference>
<feature type="binding site" evidence="5">
    <location>
        <position position="279"/>
    </location>
    <ligand>
        <name>Fe(2+)</name>
        <dbReference type="ChEBI" id="CHEBI:29033"/>
    </ligand>
</feature>
<sequence>MSTGVVLLNFGEPPTADREAVEDYLERIFYSNMDIEEDPDLTPEAARKRAGKLAERRAPGLIEEYEEIGGGSPLNEQASAQADALETELRDRGYDVATYTGMLYTEPFTDEAAERAVADGHDEVLGLPIYPLCGPSTTNLSLDHLADGLDSAGFDGELHEVSGWHRHPTYNRLRAENIREYAESEGVDLHDEDTVLFFSAHGTPRYYLDEGSRYDRYVEEWCAGMAGILGLEDYELGFQNHDNRSEVAWTEPDVEEAIESLDAERVVVEPVSFMHEQSETLSELDIELREEAEEAGIEEFYRVPIPHDDDRFPSVLADLAEPFLADFDPGYFQFRQCQCRDKPGTMCLNAPDPDWE</sequence>
<gene>
    <name evidence="5 7" type="primary">hemH</name>
    <name evidence="7" type="ORF">HSR121_1596</name>
</gene>
<dbReference type="InterPro" id="IPR033659">
    <property type="entry name" value="Ferrochelatase_N"/>
</dbReference>
<evidence type="ECO:0000256" key="4">
    <source>
        <dbReference type="ARBA" id="ARBA00023244"/>
    </source>
</evidence>
<dbReference type="GO" id="GO:0006783">
    <property type="term" value="P:heme biosynthetic process"/>
    <property type="evidence" value="ECO:0007669"/>
    <property type="project" value="UniProtKB-UniRule"/>
</dbReference>
<evidence type="ECO:0000256" key="1">
    <source>
        <dbReference type="ARBA" id="ARBA00023004"/>
    </source>
</evidence>
<dbReference type="NCBIfam" id="TIGR00109">
    <property type="entry name" value="hemH"/>
    <property type="match status" value="1"/>
</dbReference>
<keyword evidence="5" id="KW-0479">Metal-binding</keyword>
<evidence type="ECO:0000256" key="2">
    <source>
        <dbReference type="ARBA" id="ARBA00023133"/>
    </source>
</evidence>
<evidence type="ECO:0000256" key="3">
    <source>
        <dbReference type="ARBA" id="ARBA00023239"/>
    </source>
</evidence>
<keyword evidence="4 5" id="KW-0627">Porphyrin biosynthesis</keyword>
<dbReference type="GeneID" id="68855190"/>
<comment type="catalytic activity">
    <reaction evidence="5">
        <text>heme b + 2 H(+) = protoporphyrin IX + Fe(2+)</text>
        <dbReference type="Rhea" id="RHEA:22584"/>
        <dbReference type="ChEBI" id="CHEBI:15378"/>
        <dbReference type="ChEBI" id="CHEBI:29033"/>
        <dbReference type="ChEBI" id="CHEBI:57306"/>
        <dbReference type="ChEBI" id="CHEBI:60344"/>
        <dbReference type="EC" id="4.98.1.1"/>
    </reaction>
</comment>
<feature type="binding site" evidence="5">
    <location>
        <position position="201"/>
    </location>
    <ligand>
        <name>Fe(2+)</name>
        <dbReference type="ChEBI" id="CHEBI:29033"/>
    </ligand>
</feature>
<dbReference type="EC" id="4.98.1.1" evidence="5"/>
<dbReference type="GO" id="GO:0046872">
    <property type="term" value="F:metal ion binding"/>
    <property type="evidence" value="ECO:0007669"/>
    <property type="project" value="UniProtKB-KW"/>
</dbReference>